<sequence>MEMRVLWLFLFAGSVAQEDMDRNVFLFSTPSKTDYVVLNPEVTEPLHNLTFCLRSYTDQMNQALLTTGTPQSQKRNMFVIFQSPTDYIQTSPYFYTSIYINNTLVSIKTKAVVLDWIHRNTEMRVLWLLLVAGSMAREDMERNVFLFPNQNGSDYVLLTPMVTEPLDKLTVCLRIYTNDRRYALFNVGTTKSSIEMSVVFQPMSCYSGYPYCSTDIFMNTTQVSIPAKANPLDWNHICVTWDSDAGVLQLWVNGKLSPRTIMQEAFSVDLQKGFVLGQKRHYYDQKWDSYVSFQGEISDVHMWNRVLPPATIGKVLLNKRYINGNVISWRSLKYTVYGNVIVQPKLQCRYCGKLGLHHPGLSQQNINIEDLESEK</sequence>
<evidence type="ECO:0000256" key="6">
    <source>
        <dbReference type="ARBA" id="ARBA00022837"/>
    </source>
</evidence>
<comment type="similarity">
    <text evidence="8">Belongs to the pentraxin family.</text>
</comment>
<dbReference type="Pfam" id="PF00354">
    <property type="entry name" value="Pentaxin"/>
    <property type="match status" value="2"/>
</dbReference>
<dbReference type="Bgee" id="ENSXETG00000030596">
    <property type="expression patterns" value="Expressed in skeletal muscle tissue and 7 other cell types or tissues"/>
</dbReference>
<dbReference type="GeneTree" id="ENSGT01100000263515"/>
<comment type="caution">
    <text evidence="9">Lacks conserved residue(s) required for the propagation of feature annotation.</text>
</comment>
<proteinExistence type="inferred from homology"/>
<evidence type="ECO:0000256" key="1">
    <source>
        <dbReference type="ARBA" id="ARBA00001913"/>
    </source>
</evidence>
<reference evidence="12" key="1">
    <citation type="journal article" date="2010" name="Science">
        <title>The genome of the Western clawed frog Xenopus tropicalis.</title>
        <authorList>
            <person name="Hellsten U."/>
            <person name="Harland R.M."/>
            <person name="Gilchrist M.J."/>
            <person name="Hendrix D."/>
            <person name="Jurka J."/>
            <person name="Kapitonov V."/>
            <person name="Ovcharenko I."/>
            <person name="Putnam N.H."/>
            <person name="Shu S."/>
            <person name="Taher L."/>
            <person name="Blitz I.L."/>
            <person name="Blumberg B."/>
            <person name="Dichmann D.S."/>
            <person name="Dubchak I."/>
            <person name="Amaya E."/>
            <person name="Detter J.C."/>
            <person name="Fletcher R."/>
            <person name="Gerhard D.S."/>
            <person name="Goodstein D."/>
            <person name="Graves T."/>
            <person name="Grigoriev I.V."/>
            <person name="Grimwood J."/>
            <person name="Kawashima T."/>
            <person name="Lindquist E."/>
            <person name="Lucas S.M."/>
            <person name="Mead P.E."/>
            <person name="Mitros T."/>
            <person name="Ogino H."/>
            <person name="Ohta Y."/>
            <person name="Poliakov A.V."/>
            <person name="Pollet N."/>
            <person name="Robert J."/>
            <person name="Salamov A."/>
            <person name="Sater A.K."/>
            <person name="Schmutz J."/>
            <person name="Terry A."/>
            <person name="Vize P.D."/>
            <person name="Warren W.C."/>
            <person name="Wells D."/>
            <person name="Wills A."/>
            <person name="Wilson R.K."/>
            <person name="Zimmerman L.B."/>
            <person name="Zorn A.M."/>
            <person name="Grainger R."/>
            <person name="Grammer T."/>
            <person name="Khokha M.K."/>
            <person name="Richardson P.M."/>
            <person name="Rokhsar D.S."/>
        </authorList>
    </citation>
    <scope>NUCLEOTIDE SEQUENCE [LARGE SCALE GENOMIC DNA]</scope>
    <source>
        <strain evidence="12">Nigerian</strain>
    </source>
</reference>
<dbReference type="PROSITE" id="PS51828">
    <property type="entry name" value="PTX_2"/>
    <property type="match status" value="1"/>
</dbReference>
<keyword evidence="5 10" id="KW-0732">Signal</keyword>
<dbReference type="FunFam" id="2.60.120.200:FF:000070">
    <property type="entry name" value="Serum amyloid P-component"/>
    <property type="match status" value="1"/>
</dbReference>
<comment type="subcellular location">
    <subcellularLocation>
        <location evidence="2">Secreted</location>
    </subcellularLocation>
</comment>
<dbReference type="InterPro" id="IPR030476">
    <property type="entry name" value="Pentaxin_CS"/>
</dbReference>
<accession>F6VXI6</accession>
<dbReference type="InParanoid" id="F6VXI6"/>
<feature type="domain" description="Pentraxin (PTX)" evidence="11">
    <location>
        <begin position="141"/>
        <end position="348"/>
    </location>
</feature>
<feature type="signal peptide" evidence="10">
    <location>
        <begin position="1"/>
        <end position="17"/>
    </location>
</feature>
<dbReference type="PANTHER" id="PTHR45869">
    <property type="entry name" value="C-REACTIVE PROTEIN-RELATED"/>
    <property type="match status" value="1"/>
</dbReference>
<comment type="cofactor">
    <cofactor evidence="1">
        <name>Ca(2+)</name>
        <dbReference type="ChEBI" id="CHEBI:29108"/>
    </cofactor>
</comment>
<dbReference type="PROSITE" id="PS00289">
    <property type="entry name" value="PTX_1"/>
    <property type="match status" value="1"/>
</dbReference>
<dbReference type="SUPFAM" id="SSF49899">
    <property type="entry name" value="Concanavalin A-like lectins/glucanases"/>
    <property type="match status" value="1"/>
</dbReference>
<keyword evidence="6" id="KW-0106">Calcium</keyword>
<evidence type="ECO:0000256" key="9">
    <source>
        <dbReference type="PROSITE-ProRule" id="PRU01172"/>
    </source>
</evidence>
<dbReference type="AlphaFoldDB" id="F6VXI6"/>
<dbReference type="eggNOG" id="ENOG502S201">
    <property type="taxonomic scope" value="Eukaryota"/>
</dbReference>
<evidence type="ECO:0000256" key="5">
    <source>
        <dbReference type="ARBA" id="ARBA00022729"/>
    </source>
</evidence>
<dbReference type="PRINTS" id="PR00895">
    <property type="entry name" value="PENTAXIN"/>
</dbReference>
<evidence type="ECO:0000259" key="11">
    <source>
        <dbReference type="PROSITE" id="PS51828"/>
    </source>
</evidence>
<dbReference type="GO" id="GO:0046872">
    <property type="term" value="F:metal ion binding"/>
    <property type="evidence" value="ECO:0007669"/>
    <property type="project" value="UniProtKB-KW"/>
</dbReference>
<dbReference type="HOGENOM" id="CLU_032051_2_0_1"/>
<keyword evidence="7" id="KW-1015">Disulfide bond</keyword>
<dbReference type="InterPro" id="IPR001759">
    <property type="entry name" value="PTX_dom"/>
</dbReference>
<gene>
    <name evidence="12" type="primary">LOC100489587</name>
</gene>
<organism evidence="12">
    <name type="scientific">Xenopus tropicalis</name>
    <name type="common">Western clawed frog</name>
    <name type="synonym">Silurana tropicalis</name>
    <dbReference type="NCBI Taxonomy" id="8364"/>
    <lineage>
        <taxon>Eukaryota</taxon>
        <taxon>Metazoa</taxon>
        <taxon>Chordata</taxon>
        <taxon>Craniata</taxon>
        <taxon>Vertebrata</taxon>
        <taxon>Euteleostomi</taxon>
        <taxon>Amphibia</taxon>
        <taxon>Batrachia</taxon>
        <taxon>Anura</taxon>
        <taxon>Pipoidea</taxon>
        <taxon>Pipidae</taxon>
        <taxon>Xenopodinae</taxon>
        <taxon>Xenopus</taxon>
        <taxon>Silurana</taxon>
    </lineage>
</organism>
<protein>
    <submittedName>
        <fullName evidence="12">C-reactive protein</fullName>
    </submittedName>
</protein>
<keyword evidence="4" id="KW-0479">Metal-binding</keyword>
<evidence type="ECO:0000313" key="12">
    <source>
        <dbReference type="Ensembl" id="ENSXETP00000027728"/>
    </source>
</evidence>
<dbReference type="Gene3D" id="2.60.120.200">
    <property type="match status" value="2"/>
</dbReference>
<accession>F6VXJ6</accession>
<dbReference type="SMART" id="SM00159">
    <property type="entry name" value="PTX"/>
    <property type="match status" value="1"/>
</dbReference>
<name>F6VXI6_XENTR</name>
<evidence type="ECO:0000256" key="10">
    <source>
        <dbReference type="SAM" id="SignalP"/>
    </source>
</evidence>
<dbReference type="PANTHER" id="PTHR45869:SF11">
    <property type="entry name" value="C-REACTIVE PROTEIN"/>
    <property type="match status" value="1"/>
</dbReference>
<evidence type="ECO:0000256" key="4">
    <source>
        <dbReference type="ARBA" id="ARBA00022723"/>
    </source>
</evidence>
<evidence type="ECO:0000256" key="8">
    <source>
        <dbReference type="ARBA" id="ARBA00038102"/>
    </source>
</evidence>
<evidence type="ECO:0000256" key="7">
    <source>
        <dbReference type="ARBA" id="ARBA00023157"/>
    </source>
</evidence>
<dbReference type="InterPro" id="IPR051005">
    <property type="entry name" value="Pentraxin_domain"/>
</dbReference>
<evidence type="ECO:0000256" key="3">
    <source>
        <dbReference type="ARBA" id="ARBA00022525"/>
    </source>
</evidence>
<keyword evidence="3" id="KW-0964">Secreted</keyword>
<dbReference type="Ensembl" id="ENSXETT00000027728">
    <property type="protein sequence ID" value="ENSXETP00000027728"/>
    <property type="gene ID" value="ENSXETG00000030596"/>
</dbReference>
<feature type="chain" id="PRO_5031337758" evidence="10">
    <location>
        <begin position="18"/>
        <end position="375"/>
    </location>
</feature>
<evidence type="ECO:0000256" key="2">
    <source>
        <dbReference type="ARBA" id="ARBA00004613"/>
    </source>
</evidence>
<reference evidence="12" key="2">
    <citation type="submission" date="2011-06" db="UniProtKB">
        <authorList>
            <consortium name="Ensembl"/>
        </authorList>
    </citation>
    <scope>IDENTIFICATION</scope>
</reference>
<dbReference type="InterPro" id="IPR013320">
    <property type="entry name" value="ConA-like_dom_sf"/>
</dbReference>
<dbReference type="GO" id="GO:0005576">
    <property type="term" value="C:extracellular region"/>
    <property type="evidence" value="ECO:0007669"/>
    <property type="project" value="UniProtKB-SubCell"/>
</dbReference>